<dbReference type="PIRSF" id="PIRSF008502">
    <property type="entry name" value="UCP008502"/>
    <property type="match status" value="1"/>
</dbReference>
<dbReference type="Gene3D" id="3.30.70.1280">
    <property type="entry name" value="SP0830-like domains"/>
    <property type="match status" value="1"/>
</dbReference>
<dbReference type="RefSeq" id="WP_091970909.1">
    <property type="nucleotide sequence ID" value="NZ_FOGZ01000026.1"/>
</dbReference>
<dbReference type="Proteomes" id="UP000198815">
    <property type="component" value="Unassembled WGS sequence"/>
</dbReference>
<name>A0A1H9TPK2_9ACTN</name>
<dbReference type="AlphaFoldDB" id="A0A1H9TPK2"/>
<reference evidence="1 2" key="1">
    <citation type="submission" date="2016-10" db="EMBL/GenBank/DDBJ databases">
        <authorList>
            <person name="de Groot N.N."/>
        </authorList>
    </citation>
    <scope>NUCLEOTIDE SEQUENCE [LARGE SCALE GENOMIC DNA]</scope>
    <source>
        <strain evidence="1 2">DSM 16859</strain>
    </source>
</reference>
<dbReference type="SUPFAM" id="SSF160379">
    <property type="entry name" value="SP0830-like"/>
    <property type="match status" value="1"/>
</dbReference>
<accession>A0A1H9TPK2</accession>
<dbReference type="PANTHER" id="PTHR36439:SF1">
    <property type="entry name" value="DUF1697 DOMAIN-CONTAINING PROTEIN"/>
    <property type="match status" value="1"/>
</dbReference>
<dbReference type="PANTHER" id="PTHR36439">
    <property type="entry name" value="BLL4334 PROTEIN"/>
    <property type="match status" value="1"/>
</dbReference>
<protein>
    <submittedName>
        <fullName evidence="1">Uncharacterized conserved protein, DUF1697 family</fullName>
    </submittedName>
</protein>
<evidence type="ECO:0000313" key="1">
    <source>
        <dbReference type="EMBL" id="SER98839.1"/>
    </source>
</evidence>
<organism evidence="1 2">
    <name type="scientific">Propionibacterium cyclohexanicum</name>
    <dbReference type="NCBI Taxonomy" id="64702"/>
    <lineage>
        <taxon>Bacteria</taxon>
        <taxon>Bacillati</taxon>
        <taxon>Actinomycetota</taxon>
        <taxon>Actinomycetes</taxon>
        <taxon>Propionibacteriales</taxon>
        <taxon>Propionibacteriaceae</taxon>
        <taxon>Propionibacterium</taxon>
    </lineage>
</organism>
<evidence type="ECO:0000313" key="2">
    <source>
        <dbReference type="Proteomes" id="UP000198815"/>
    </source>
</evidence>
<sequence>MSRWALLLRGVNVGGLTIVMSELRSLLTGIGTGGVTTWLASGNVALDWPGDGESLADAASAALAARYGRPVRLVVMDFDELADVVAHCPFVADPQEHRYVIVCEDDDVATRLVRHAVPGDGPVEEFSARGRVVYWRCPKNSTLTTPFARHQARFTDRARTTARNLNTLEKMLR</sequence>
<keyword evidence="2" id="KW-1185">Reference proteome</keyword>
<dbReference type="EMBL" id="FOGZ01000026">
    <property type="protein sequence ID" value="SER98839.1"/>
    <property type="molecule type" value="Genomic_DNA"/>
</dbReference>
<gene>
    <name evidence="1" type="ORF">SAMN05443377_1267</name>
</gene>
<dbReference type="InterPro" id="IPR012545">
    <property type="entry name" value="DUF1697"/>
</dbReference>
<dbReference type="OrthoDB" id="9806494at2"/>
<dbReference type="Pfam" id="PF08002">
    <property type="entry name" value="DUF1697"/>
    <property type="match status" value="1"/>
</dbReference>
<dbReference type="STRING" id="64702.SAMN05443377_1267"/>
<proteinExistence type="predicted"/>